<dbReference type="SUPFAM" id="SSF53098">
    <property type="entry name" value="Ribonuclease H-like"/>
    <property type="match status" value="1"/>
</dbReference>
<sequence>MSGCVRASTPCSSLGTALTLLDPPPPSPRCTRTTAPSSTPRSPTYKVSFFDTGTTGLSPDSSSLSALAVLEHDSPAKPSALALLHLHPPLPSPVAFVPPFNDVVPALRSFIESVTPPGRTPLLVAHNSPFDAAFLHAHLTRANLSLPSDWCFACSYALSRALLPFAPAFSLSQAALNAHFRVTAHAEHRAHHDVRIVRQVPHRLISHHKHPPPRLPPRRVPNPPRRLRRPLRHPCPAAALACGHDAHRLAVRRGFWFRGGRRSD</sequence>
<dbReference type="Gramene" id="CDF38937">
    <property type="protein sequence ID" value="CDF38937"/>
    <property type="gene ID" value="CHC_T00001295001"/>
</dbReference>
<dbReference type="Proteomes" id="UP000012073">
    <property type="component" value="Unassembled WGS sequence"/>
</dbReference>
<dbReference type="InterPro" id="IPR012337">
    <property type="entry name" value="RNaseH-like_sf"/>
</dbReference>
<keyword evidence="11" id="KW-1185">Reference proteome</keyword>
<protein>
    <recommendedName>
        <fullName evidence="9">Exonuclease domain-containing protein</fullName>
    </recommendedName>
</protein>
<dbReference type="STRING" id="2769.R7QK87"/>
<dbReference type="InterPro" id="IPR013520">
    <property type="entry name" value="Ribonucl_H"/>
</dbReference>
<feature type="region of interest" description="Disordered" evidence="8">
    <location>
        <begin position="205"/>
        <end position="228"/>
    </location>
</feature>
<evidence type="ECO:0000256" key="7">
    <source>
        <dbReference type="ARBA" id="ARBA00025769"/>
    </source>
</evidence>
<proteinExistence type="inferred from homology"/>
<dbReference type="EMBL" id="HG001977">
    <property type="protein sequence ID" value="CDF38937.1"/>
    <property type="molecule type" value="Genomic_DNA"/>
</dbReference>
<evidence type="ECO:0000256" key="2">
    <source>
        <dbReference type="ARBA" id="ARBA00022722"/>
    </source>
</evidence>
<dbReference type="GeneID" id="17326562"/>
<dbReference type="AlphaFoldDB" id="R7QK87"/>
<dbReference type="Gene3D" id="3.30.420.10">
    <property type="entry name" value="Ribonuclease H-like superfamily/Ribonuclease H"/>
    <property type="match status" value="1"/>
</dbReference>
<dbReference type="GO" id="GO:0006308">
    <property type="term" value="P:DNA catabolic process"/>
    <property type="evidence" value="ECO:0007669"/>
    <property type="project" value="TreeGrafter"/>
</dbReference>
<evidence type="ECO:0000256" key="3">
    <source>
        <dbReference type="ARBA" id="ARBA00022723"/>
    </source>
</evidence>
<dbReference type="OrthoDB" id="10250935at2759"/>
<comment type="similarity">
    <text evidence="7">Belongs to the exonuclease superfamily. TREX family.</text>
</comment>
<dbReference type="PANTHER" id="PTHR13058:SF19">
    <property type="entry name" value="LD40940P"/>
    <property type="match status" value="1"/>
</dbReference>
<evidence type="ECO:0000313" key="10">
    <source>
        <dbReference type="EMBL" id="CDF38937.1"/>
    </source>
</evidence>
<reference evidence="11" key="1">
    <citation type="journal article" date="2013" name="Proc. Natl. Acad. Sci. U.S.A.">
        <title>Genome structure and metabolic features in the red seaweed Chondrus crispus shed light on evolution of the Archaeplastida.</title>
        <authorList>
            <person name="Collen J."/>
            <person name="Porcel B."/>
            <person name="Carre W."/>
            <person name="Ball S.G."/>
            <person name="Chaparro C."/>
            <person name="Tonon T."/>
            <person name="Barbeyron T."/>
            <person name="Michel G."/>
            <person name="Noel B."/>
            <person name="Valentin K."/>
            <person name="Elias M."/>
            <person name="Artiguenave F."/>
            <person name="Arun A."/>
            <person name="Aury J.M."/>
            <person name="Barbosa-Neto J.F."/>
            <person name="Bothwell J.H."/>
            <person name="Bouget F.Y."/>
            <person name="Brillet L."/>
            <person name="Cabello-Hurtado F."/>
            <person name="Capella-Gutierrez S."/>
            <person name="Charrier B."/>
            <person name="Cladiere L."/>
            <person name="Cock J.M."/>
            <person name="Coelho S.M."/>
            <person name="Colleoni C."/>
            <person name="Czjzek M."/>
            <person name="Da Silva C."/>
            <person name="Delage L."/>
            <person name="Denoeud F."/>
            <person name="Deschamps P."/>
            <person name="Dittami S.M."/>
            <person name="Gabaldon T."/>
            <person name="Gachon C.M."/>
            <person name="Groisillier A."/>
            <person name="Herve C."/>
            <person name="Jabbari K."/>
            <person name="Katinka M."/>
            <person name="Kloareg B."/>
            <person name="Kowalczyk N."/>
            <person name="Labadie K."/>
            <person name="Leblanc C."/>
            <person name="Lopez P.J."/>
            <person name="McLachlan D.H."/>
            <person name="Meslet-Cladiere L."/>
            <person name="Moustafa A."/>
            <person name="Nehr Z."/>
            <person name="Nyvall Collen P."/>
            <person name="Panaud O."/>
            <person name="Partensky F."/>
            <person name="Poulain J."/>
            <person name="Rensing S.A."/>
            <person name="Rousvoal S."/>
            <person name="Samson G."/>
            <person name="Symeonidi A."/>
            <person name="Weissenbach J."/>
            <person name="Zambounis A."/>
            <person name="Wincker P."/>
            <person name="Boyen C."/>
        </authorList>
    </citation>
    <scope>NUCLEOTIDE SEQUENCE [LARGE SCALE GENOMIC DNA]</scope>
    <source>
        <strain evidence="11">cv. Stackhouse</strain>
    </source>
</reference>
<dbReference type="GO" id="GO:0003676">
    <property type="term" value="F:nucleic acid binding"/>
    <property type="evidence" value="ECO:0007669"/>
    <property type="project" value="InterPro"/>
</dbReference>
<organism evidence="10 11">
    <name type="scientific">Chondrus crispus</name>
    <name type="common">Carrageen Irish moss</name>
    <name type="synonym">Polymorpha crispa</name>
    <dbReference type="NCBI Taxonomy" id="2769"/>
    <lineage>
        <taxon>Eukaryota</taxon>
        <taxon>Rhodophyta</taxon>
        <taxon>Florideophyceae</taxon>
        <taxon>Rhodymeniophycidae</taxon>
        <taxon>Gigartinales</taxon>
        <taxon>Gigartinaceae</taxon>
        <taxon>Chondrus</taxon>
    </lineage>
</organism>
<evidence type="ECO:0000313" key="11">
    <source>
        <dbReference type="Proteomes" id="UP000012073"/>
    </source>
</evidence>
<accession>R7QK87</accession>
<dbReference type="GO" id="GO:0005737">
    <property type="term" value="C:cytoplasm"/>
    <property type="evidence" value="ECO:0007669"/>
    <property type="project" value="TreeGrafter"/>
</dbReference>
<dbReference type="SMART" id="SM00479">
    <property type="entry name" value="EXOIII"/>
    <property type="match status" value="1"/>
</dbReference>
<keyword evidence="2" id="KW-0540">Nuclease</keyword>
<comment type="cofactor">
    <cofactor evidence="1">
        <name>Mg(2+)</name>
        <dbReference type="ChEBI" id="CHEBI:18420"/>
    </cofactor>
</comment>
<dbReference type="RefSeq" id="XP_005718842.1">
    <property type="nucleotide sequence ID" value="XM_005718785.1"/>
</dbReference>
<feature type="compositionally biased region" description="Pro residues" evidence="8">
    <location>
        <begin position="213"/>
        <end position="224"/>
    </location>
</feature>
<dbReference type="KEGG" id="ccp:CHC_T00001295001"/>
<dbReference type="GO" id="GO:0046872">
    <property type="term" value="F:metal ion binding"/>
    <property type="evidence" value="ECO:0007669"/>
    <property type="project" value="UniProtKB-KW"/>
</dbReference>
<feature type="compositionally biased region" description="Low complexity" evidence="8">
    <location>
        <begin position="29"/>
        <end position="43"/>
    </location>
</feature>
<dbReference type="InterPro" id="IPR036397">
    <property type="entry name" value="RNaseH_sf"/>
</dbReference>
<evidence type="ECO:0000256" key="5">
    <source>
        <dbReference type="ARBA" id="ARBA00022839"/>
    </source>
</evidence>
<evidence type="ECO:0000256" key="1">
    <source>
        <dbReference type="ARBA" id="ARBA00001946"/>
    </source>
</evidence>
<feature type="domain" description="Exonuclease" evidence="9">
    <location>
        <begin position="46"/>
        <end position="210"/>
    </location>
</feature>
<name>R7QK87_CHOCR</name>
<keyword evidence="5" id="KW-0269">Exonuclease</keyword>
<keyword evidence="6" id="KW-0460">Magnesium</keyword>
<keyword evidence="3" id="KW-0479">Metal-binding</keyword>
<dbReference type="GO" id="GO:0008296">
    <property type="term" value="F:3'-5'-DNA exonuclease activity"/>
    <property type="evidence" value="ECO:0007669"/>
    <property type="project" value="TreeGrafter"/>
</dbReference>
<feature type="region of interest" description="Disordered" evidence="8">
    <location>
        <begin position="1"/>
        <end position="43"/>
    </location>
</feature>
<dbReference type="PANTHER" id="PTHR13058">
    <property type="entry name" value="THREE PRIME REPAIR EXONUCLEASE 1, 2"/>
    <property type="match status" value="1"/>
</dbReference>
<evidence type="ECO:0000259" key="9">
    <source>
        <dbReference type="SMART" id="SM00479"/>
    </source>
</evidence>
<dbReference type="InterPro" id="IPR040393">
    <property type="entry name" value="TREX1/2"/>
</dbReference>
<evidence type="ECO:0000256" key="4">
    <source>
        <dbReference type="ARBA" id="ARBA00022801"/>
    </source>
</evidence>
<evidence type="ECO:0000256" key="8">
    <source>
        <dbReference type="SAM" id="MobiDB-lite"/>
    </source>
</evidence>
<gene>
    <name evidence="10" type="ORF">CHC_T00001295001</name>
</gene>
<keyword evidence="4" id="KW-0378">Hydrolase</keyword>
<evidence type="ECO:0000256" key="6">
    <source>
        <dbReference type="ARBA" id="ARBA00022842"/>
    </source>
</evidence>
<dbReference type="CDD" id="cd06127">
    <property type="entry name" value="DEDDh"/>
    <property type="match status" value="1"/>
</dbReference>